<reference evidence="4 5" key="1">
    <citation type="submission" date="2018-05" db="EMBL/GenBank/DDBJ databases">
        <title>Complete Genome Sequence of Deinococcus sp. strain 17bor-2.</title>
        <authorList>
            <person name="Srinivasan S."/>
        </authorList>
    </citation>
    <scope>NUCLEOTIDE SEQUENCE [LARGE SCALE GENOMIC DNA]</scope>
    <source>
        <strain evidence="4 5">17bor-2</strain>
    </source>
</reference>
<dbReference type="Gene3D" id="3.10.350.10">
    <property type="entry name" value="LysM domain"/>
    <property type="match status" value="1"/>
</dbReference>
<sequence>MKALTFTLLAALLTSAGAYTVQKGDTLYSLARAHNLKVEDLRRLNNLTSDNLVIGQQLRFSASEPLAPASPASSAPSGFTLTPPPAGSAAAPTTAAPVPVPERPVSLPDKANSVIVKPGSHFAIGGVNVELPSVLSMGDAFVVRLMGEQAQNVVVRFPSELGEDVRQPNEALTPYGAAGVYLVPGRVVLGKTTPVIVELTLGSEVVRGIIPLRPRPGGPVVHLRLAPQVAEKLTDPGKAAEDALVNKAYLSRGLPRWTKPFTAPLSSQPIPGSFGQSRTYTPGSPVVYHYGADYLAKSGTPIHAINDGTVVIAGNYPTRGNFVMLDHGGGVTSLYFHQSRLLVKVGQQVKRGDVIGLVGSTGIAEGAHLHLEVRVRGEATQPAEWFNRLWP</sequence>
<keyword evidence="2" id="KW-0732">Signal</keyword>
<dbReference type="AlphaFoldDB" id="A0A2Z3JR43"/>
<feature type="region of interest" description="Disordered" evidence="1">
    <location>
        <begin position="65"/>
        <end position="101"/>
    </location>
</feature>
<dbReference type="PROSITE" id="PS51782">
    <property type="entry name" value="LYSM"/>
    <property type="match status" value="1"/>
</dbReference>
<dbReference type="Gene3D" id="2.70.70.10">
    <property type="entry name" value="Glucose Permease (Domain IIA)"/>
    <property type="match status" value="1"/>
</dbReference>
<gene>
    <name evidence="4" type="ORF">DKM44_08625</name>
</gene>
<dbReference type="KEGG" id="dez:DKM44_08625"/>
<dbReference type="InterPro" id="IPR036779">
    <property type="entry name" value="LysM_dom_sf"/>
</dbReference>
<dbReference type="GO" id="GO:0004222">
    <property type="term" value="F:metalloendopeptidase activity"/>
    <property type="evidence" value="ECO:0007669"/>
    <property type="project" value="TreeGrafter"/>
</dbReference>
<feature type="domain" description="LysM" evidence="3">
    <location>
        <begin position="17"/>
        <end position="60"/>
    </location>
</feature>
<dbReference type="EMBL" id="CP029494">
    <property type="protein sequence ID" value="AWN23284.1"/>
    <property type="molecule type" value="Genomic_DNA"/>
</dbReference>
<evidence type="ECO:0000259" key="3">
    <source>
        <dbReference type="PROSITE" id="PS51782"/>
    </source>
</evidence>
<dbReference type="SMART" id="SM00257">
    <property type="entry name" value="LysM"/>
    <property type="match status" value="1"/>
</dbReference>
<dbReference type="InterPro" id="IPR018392">
    <property type="entry name" value="LysM"/>
</dbReference>
<evidence type="ECO:0000256" key="1">
    <source>
        <dbReference type="SAM" id="MobiDB-lite"/>
    </source>
</evidence>
<evidence type="ECO:0000313" key="4">
    <source>
        <dbReference type="EMBL" id="AWN23284.1"/>
    </source>
</evidence>
<dbReference type="SUPFAM" id="SSF54106">
    <property type="entry name" value="LysM domain"/>
    <property type="match status" value="1"/>
</dbReference>
<name>A0A2Z3JR43_9DEIO</name>
<proteinExistence type="predicted"/>
<dbReference type="OrthoDB" id="5623881at2"/>
<dbReference type="Pfam" id="PF01476">
    <property type="entry name" value="LysM"/>
    <property type="match status" value="1"/>
</dbReference>
<dbReference type="InterPro" id="IPR016047">
    <property type="entry name" value="M23ase_b-sheet_dom"/>
</dbReference>
<dbReference type="RefSeq" id="WP_109826989.1">
    <property type="nucleotide sequence ID" value="NZ_CP029494.1"/>
</dbReference>
<dbReference type="PANTHER" id="PTHR21666">
    <property type="entry name" value="PEPTIDASE-RELATED"/>
    <property type="match status" value="1"/>
</dbReference>
<evidence type="ECO:0000313" key="5">
    <source>
        <dbReference type="Proteomes" id="UP000245368"/>
    </source>
</evidence>
<protein>
    <submittedName>
        <fullName evidence="4">Peptidase M23</fullName>
    </submittedName>
</protein>
<keyword evidence="5" id="KW-1185">Reference proteome</keyword>
<feature type="chain" id="PRO_5016461663" evidence="2">
    <location>
        <begin position="19"/>
        <end position="391"/>
    </location>
</feature>
<feature type="compositionally biased region" description="Low complexity" evidence="1">
    <location>
        <begin position="87"/>
        <end position="97"/>
    </location>
</feature>
<dbReference type="Pfam" id="PF01551">
    <property type="entry name" value="Peptidase_M23"/>
    <property type="match status" value="1"/>
</dbReference>
<dbReference type="CDD" id="cd12797">
    <property type="entry name" value="M23_peptidase"/>
    <property type="match status" value="1"/>
</dbReference>
<feature type="signal peptide" evidence="2">
    <location>
        <begin position="1"/>
        <end position="18"/>
    </location>
</feature>
<dbReference type="PANTHER" id="PTHR21666:SF287">
    <property type="entry name" value="CYTOPLASMIC MEMBRANE PROTEIN"/>
    <property type="match status" value="1"/>
</dbReference>
<accession>A0A2Z3JR43</accession>
<dbReference type="Proteomes" id="UP000245368">
    <property type="component" value="Chromosome"/>
</dbReference>
<feature type="compositionally biased region" description="Low complexity" evidence="1">
    <location>
        <begin position="65"/>
        <end position="77"/>
    </location>
</feature>
<dbReference type="CDD" id="cd00118">
    <property type="entry name" value="LysM"/>
    <property type="match status" value="1"/>
</dbReference>
<organism evidence="4 5">
    <name type="scientific">Deinococcus irradiatisoli</name>
    <dbReference type="NCBI Taxonomy" id="2202254"/>
    <lineage>
        <taxon>Bacteria</taxon>
        <taxon>Thermotogati</taxon>
        <taxon>Deinococcota</taxon>
        <taxon>Deinococci</taxon>
        <taxon>Deinococcales</taxon>
        <taxon>Deinococcaceae</taxon>
        <taxon>Deinococcus</taxon>
    </lineage>
</organism>
<dbReference type="InterPro" id="IPR011055">
    <property type="entry name" value="Dup_hybrid_motif"/>
</dbReference>
<dbReference type="InterPro" id="IPR050570">
    <property type="entry name" value="Cell_wall_metabolism_enzyme"/>
</dbReference>
<evidence type="ECO:0000256" key="2">
    <source>
        <dbReference type="SAM" id="SignalP"/>
    </source>
</evidence>
<dbReference type="SUPFAM" id="SSF51261">
    <property type="entry name" value="Duplicated hybrid motif"/>
    <property type="match status" value="1"/>
</dbReference>